<evidence type="ECO:0000313" key="14">
    <source>
        <dbReference type="Proteomes" id="UP001353858"/>
    </source>
</evidence>
<dbReference type="Pfam" id="PF10149">
    <property type="entry name" value="TM231"/>
    <property type="match status" value="1"/>
</dbReference>
<feature type="transmembrane region" description="Helical" evidence="12">
    <location>
        <begin position="23"/>
        <end position="43"/>
    </location>
</feature>
<evidence type="ECO:0000256" key="4">
    <source>
        <dbReference type="ARBA" id="ARBA00022475"/>
    </source>
</evidence>
<evidence type="ECO:0000256" key="3">
    <source>
        <dbReference type="ARBA" id="ARBA00015087"/>
    </source>
</evidence>
<keyword evidence="7" id="KW-0969">Cilium</keyword>
<sequence>MVVLEIYSKCLTIKYKTYLLSKATIFTILTQIASIIAPIVIAFNSKGFWLKHDTFYEQPNVRFKGEYIFSALTDNPSSPILCNNLPFLQQFKKFDKCSLLKVIEIDKDNDGKIDELKFSLTVEIGGLKVQSFNLILILDYSLHTQCLMKMQSAAVLQYQNYYSSNEIDVNAQLGLQQFRPLFCHSRKTNQEYNFPCVPEYVRTKFEVKKVIQDYSIRNISTYLTNKYITYSTDKSKTEFLLNLRIQYPEHNFYYTVGFWQEMKWAWIQFLSLYIIFSWLRQKILIYLFDNRLFSFYEKSPLKKEK</sequence>
<gene>
    <name evidence="13" type="ORF">RN001_008567</name>
</gene>
<dbReference type="PANTHER" id="PTHR14605:SF1">
    <property type="entry name" value="TRANSMEMBRANE PROTEIN 231"/>
    <property type="match status" value="1"/>
</dbReference>
<keyword evidence="4" id="KW-1003">Cell membrane</keyword>
<keyword evidence="8 12" id="KW-0472">Membrane</keyword>
<dbReference type="GO" id="GO:0032880">
    <property type="term" value="P:regulation of protein localization"/>
    <property type="evidence" value="ECO:0007669"/>
    <property type="project" value="TreeGrafter"/>
</dbReference>
<reference evidence="14" key="1">
    <citation type="submission" date="2023-01" db="EMBL/GenBank/DDBJ databases">
        <title>Key to firefly adult light organ development and bioluminescence: homeobox transcription factors regulate luciferase expression and transportation to peroxisome.</title>
        <authorList>
            <person name="Fu X."/>
        </authorList>
    </citation>
    <scope>NUCLEOTIDE SEQUENCE [LARGE SCALE GENOMIC DNA]</scope>
</reference>
<dbReference type="AlphaFoldDB" id="A0AAN7PDG3"/>
<keyword evidence="5 12" id="KW-0812">Transmembrane</keyword>
<dbReference type="EMBL" id="JARPUR010000003">
    <property type="protein sequence ID" value="KAK4880421.1"/>
    <property type="molecule type" value="Genomic_DNA"/>
</dbReference>
<comment type="caution">
    <text evidence="13">The sequence shown here is derived from an EMBL/GenBank/DDBJ whole genome shotgun (WGS) entry which is preliminary data.</text>
</comment>
<dbReference type="GO" id="GO:0035869">
    <property type="term" value="C:ciliary transition zone"/>
    <property type="evidence" value="ECO:0007669"/>
    <property type="project" value="TreeGrafter"/>
</dbReference>
<keyword evidence="10" id="KW-0966">Cell projection</keyword>
<evidence type="ECO:0000256" key="12">
    <source>
        <dbReference type="SAM" id="Phobius"/>
    </source>
</evidence>
<accession>A0AAN7PDG3</accession>
<evidence type="ECO:0000256" key="2">
    <source>
        <dbReference type="ARBA" id="ARBA00009082"/>
    </source>
</evidence>
<comment type="subcellular location">
    <subcellularLocation>
        <location evidence="1">Cell projection</location>
        <location evidence="1">Cilium membrane</location>
        <topology evidence="1">Multi-pass membrane protein</topology>
    </subcellularLocation>
</comment>
<evidence type="ECO:0000256" key="1">
    <source>
        <dbReference type="ARBA" id="ARBA00004272"/>
    </source>
</evidence>
<evidence type="ECO:0000256" key="6">
    <source>
        <dbReference type="ARBA" id="ARBA00022989"/>
    </source>
</evidence>
<evidence type="ECO:0000256" key="7">
    <source>
        <dbReference type="ARBA" id="ARBA00023069"/>
    </source>
</evidence>
<organism evidence="13 14">
    <name type="scientific">Aquatica leii</name>
    <dbReference type="NCBI Taxonomy" id="1421715"/>
    <lineage>
        <taxon>Eukaryota</taxon>
        <taxon>Metazoa</taxon>
        <taxon>Ecdysozoa</taxon>
        <taxon>Arthropoda</taxon>
        <taxon>Hexapoda</taxon>
        <taxon>Insecta</taxon>
        <taxon>Pterygota</taxon>
        <taxon>Neoptera</taxon>
        <taxon>Endopterygota</taxon>
        <taxon>Coleoptera</taxon>
        <taxon>Polyphaga</taxon>
        <taxon>Elateriformia</taxon>
        <taxon>Elateroidea</taxon>
        <taxon>Lampyridae</taxon>
        <taxon>Luciolinae</taxon>
        <taxon>Aquatica</taxon>
    </lineage>
</organism>
<evidence type="ECO:0000256" key="5">
    <source>
        <dbReference type="ARBA" id="ARBA00022692"/>
    </source>
</evidence>
<keyword evidence="14" id="KW-1185">Reference proteome</keyword>
<dbReference type="InterPro" id="IPR019306">
    <property type="entry name" value="TMEM231"/>
</dbReference>
<name>A0AAN7PDG3_9COLE</name>
<dbReference type="PANTHER" id="PTHR14605">
    <property type="entry name" value="CHST5 PROTEIN"/>
    <property type="match status" value="1"/>
</dbReference>
<comment type="function">
    <text evidence="11">Transmembrane component of the tectonic-like complex, a complex localized at the transition zone of primary cilia and acting as a barrier that prevents diffusion of transmembrane proteins between the cilia and plasma membranes. Required for ciliogenesis and sonic hedgehog/SHH signaling.</text>
</comment>
<comment type="similarity">
    <text evidence="2">Belongs to the TMEM231 family.</text>
</comment>
<evidence type="ECO:0000313" key="13">
    <source>
        <dbReference type="EMBL" id="KAK4880421.1"/>
    </source>
</evidence>
<evidence type="ECO:0000256" key="10">
    <source>
        <dbReference type="ARBA" id="ARBA00023273"/>
    </source>
</evidence>
<protein>
    <recommendedName>
        <fullName evidence="3">Transmembrane protein 231</fullName>
    </recommendedName>
</protein>
<dbReference type="GO" id="GO:0060170">
    <property type="term" value="C:ciliary membrane"/>
    <property type="evidence" value="ECO:0007669"/>
    <property type="project" value="UniProtKB-SubCell"/>
</dbReference>
<evidence type="ECO:0000256" key="11">
    <source>
        <dbReference type="ARBA" id="ARBA00024803"/>
    </source>
</evidence>
<dbReference type="GO" id="GO:0060271">
    <property type="term" value="P:cilium assembly"/>
    <property type="evidence" value="ECO:0007669"/>
    <property type="project" value="TreeGrafter"/>
</dbReference>
<evidence type="ECO:0000256" key="8">
    <source>
        <dbReference type="ARBA" id="ARBA00023136"/>
    </source>
</evidence>
<keyword evidence="6 12" id="KW-1133">Transmembrane helix</keyword>
<proteinExistence type="inferred from homology"/>
<evidence type="ECO:0000256" key="9">
    <source>
        <dbReference type="ARBA" id="ARBA00023180"/>
    </source>
</evidence>
<keyword evidence="9" id="KW-0325">Glycoprotein</keyword>
<dbReference type="Proteomes" id="UP001353858">
    <property type="component" value="Unassembled WGS sequence"/>
</dbReference>